<dbReference type="EMBL" id="JAGVSJ010000009">
    <property type="protein sequence ID" value="MBX8631832.1"/>
    <property type="molecule type" value="Genomic_DNA"/>
</dbReference>
<dbReference type="GO" id="GO:0046872">
    <property type="term" value="F:metal ion binding"/>
    <property type="evidence" value="ECO:0007669"/>
    <property type="project" value="UniProtKB-KW"/>
</dbReference>
<evidence type="ECO:0000256" key="10">
    <source>
        <dbReference type="PIRNR" id="PIRNR004967"/>
    </source>
</evidence>
<evidence type="ECO:0000256" key="7">
    <source>
        <dbReference type="ARBA" id="ARBA00023004"/>
    </source>
</evidence>
<dbReference type="InterPro" id="IPR022428">
    <property type="entry name" value="Dph2_arc"/>
</dbReference>
<dbReference type="NCBIfam" id="TIGR03682">
    <property type="entry name" value="arCOG04112"/>
    <property type="match status" value="1"/>
</dbReference>
<keyword evidence="7 10" id="KW-0408">Iron</keyword>
<reference evidence="12" key="1">
    <citation type="submission" date="2021-05" db="EMBL/GenBank/DDBJ databases">
        <title>Genomic insights into ecological role and evolution of a novel Thermoplasmata order Candidatus Sysuiplasmatales.</title>
        <authorList>
            <person name="Yuan Y."/>
        </authorList>
    </citation>
    <scope>NUCLEOTIDE SEQUENCE</scope>
    <source>
        <strain evidence="12">TUT19-bin139</strain>
        <strain evidence="11">YP2-bin.285</strain>
    </source>
</reference>
<dbReference type="PIRSF" id="PIRSF004967">
    <property type="entry name" value="DPH1"/>
    <property type="match status" value="1"/>
</dbReference>
<dbReference type="Proteomes" id="UP000716004">
    <property type="component" value="Unassembled WGS sequence"/>
</dbReference>
<dbReference type="SFLD" id="SFLDS00032">
    <property type="entry name" value="Radical_SAM_3-amino-3-carboxyp"/>
    <property type="match status" value="1"/>
</dbReference>
<organism evidence="12 13">
    <name type="scientific">Candidatus Sysuiplasma superficiale</name>
    <dbReference type="NCBI Taxonomy" id="2823368"/>
    <lineage>
        <taxon>Archaea</taxon>
        <taxon>Methanobacteriati</taxon>
        <taxon>Thermoplasmatota</taxon>
        <taxon>Thermoplasmata</taxon>
        <taxon>Candidatus Sysuiplasmatales</taxon>
        <taxon>Candidatus Sysuiplasmataceae</taxon>
        <taxon>Candidatus Sysuiplasma</taxon>
    </lineage>
</organism>
<dbReference type="Proteomes" id="UP000750197">
    <property type="component" value="Unassembled WGS sequence"/>
</dbReference>
<evidence type="ECO:0000256" key="2">
    <source>
        <dbReference type="ARBA" id="ARBA00005156"/>
    </source>
</evidence>
<dbReference type="GO" id="GO:0090560">
    <property type="term" value="F:2-(3-amino-3-carboxypropyl)histidine synthase activity"/>
    <property type="evidence" value="ECO:0007669"/>
    <property type="project" value="UniProtKB-UniRule"/>
</dbReference>
<dbReference type="Gene3D" id="3.40.50.11850">
    <property type="entry name" value="Diphthamide synthesis DPH1/DPH2 domain 2"/>
    <property type="match status" value="1"/>
</dbReference>
<keyword evidence="10" id="KW-0004">4Fe-4S</keyword>
<accession>A0A8J8CD83</accession>
<dbReference type="GO" id="GO:0051539">
    <property type="term" value="F:4 iron, 4 sulfur cluster binding"/>
    <property type="evidence" value="ECO:0007669"/>
    <property type="project" value="UniProtKB-UniRule"/>
</dbReference>
<evidence type="ECO:0000256" key="4">
    <source>
        <dbReference type="ARBA" id="ARBA00022679"/>
    </source>
</evidence>
<dbReference type="Gene3D" id="3.40.50.11840">
    <property type="entry name" value="Diphthamide synthesis DPH1/DPH2 domain 1"/>
    <property type="match status" value="1"/>
</dbReference>
<dbReference type="EC" id="2.5.1.108" evidence="3 10"/>
<evidence type="ECO:0000256" key="8">
    <source>
        <dbReference type="ARBA" id="ARBA00023014"/>
    </source>
</evidence>
<dbReference type="GO" id="GO:0017183">
    <property type="term" value="P:protein histidyl modification to diphthamide"/>
    <property type="evidence" value="ECO:0007669"/>
    <property type="project" value="UniProtKB-UniRule"/>
</dbReference>
<keyword evidence="8 10" id="KW-0411">Iron-sulfur</keyword>
<dbReference type="InterPro" id="IPR042265">
    <property type="entry name" value="DPH1/DPH2_3"/>
</dbReference>
<comment type="similarity">
    <text evidence="10">Belongs to the DPH1/DPH2 family.</text>
</comment>
<dbReference type="NCBIfam" id="TIGR00322">
    <property type="entry name" value="diphth2_R"/>
    <property type="match status" value="1"/>
</dbReference>
<dbReference type="PANTHER" id="PTHR10762">
    <property type="entry name" value="DIPHTHAMIDE BIOSYNTHESIS PROTEIN"/>
    <property type="match status" value="1"/>
</dbReference>
<evidence type="ECO:0000313" key="13">
    <source>
        <dbReference type="Proteomes" id="UP000750197"/>
    </source>
</evidence>
<dbReference type="InterPro" id="IPR016435">
    <property type="entry name" value="DPH1/DPH2"/>
</dbReference>
<evidence type="ECO:0000256" key="1">
    <source>
        <dbReference type="ARBA" id="ARBA00001966"/>
    </source>
</evidence>
<dbReference type="PANTHER" id="PTHR10762:SF1">
    <property type="entry name" value="2-(3-AMINO-3-CARBOXYPROPYL)HISTIDINE SYNTHASE SUBUNIT 1"/>
    <property type="match status" value="1"/>
</dbReference>
<name>A0A8J8CD83_9ARCH</name>
<keyword evidence="4 10" id="KW-0808">Transferase</keyword>
<evidence type="ECO:0000256" key="3">
    <source>
        <dbReference type="ARBA" id="ARBA00012221"/>
    </source>
</evidence>
<evidence type="ECO:0000313" key="12">
    <source>
        <dbReference type="EMBL" id="MBX8643362.1"/>
    </source>
</evidence>
<evidence type="ECO:0000313" key="11">
    <source>
        <dbReference type="EMBL" id="MBX8631832.1"/>
    </source>
</evidence>
<proteinExistence type="inferred from homology"/>
<gene>
    <name evidence="12" type="primary">dph2</name>
    <name evidence="11" type="ORF">J9259_04845</name>
    <name evidence="12" type="ORF">KIY12_01330</name>
</gene>
<dbReference type="InterPro" id="IPR042263">
    <property type="entry name" value="DPH1/DPH2_1"/>
</dbReference>
<comment type="caution">
    <text evidence="12">The sequence shown here is derived from an EMBL/GenBank/DDBJ whole genome shotgun (WGS) entry which is preliminary data.</text>
</comment>
<dbReference type="Pfam" id="PF01866">
    <property type="entry name" value="Diphthamide_syn"/>
    <property type="match status" value="1"/>
</dbReference>
<evidence type="ECO:0000256" key="9">
    <source>
        <dbReference type="ARBA" id="ARBA00048403"/>
    </source>
</evidence>
<dbReference type="InterPro" id="IPR035435">
    <property type="entry name" value="DPH1/DPH2_euk_archaea"/>
</dbReference>
<dbReference type="EMBL" id="JAHEAC010000005">
    <property type="protein sequence ID" value="MBX8643362.1"/>
    <property type="molecule type" value="Genomic_DNA"/>
</dbReference>
<keyword evidence="5 10" id="KW-0949">S-adenosyl-L-methionine</keyword>
<dbReference type="InterPro" id="IPR042264">
    <property type="entry name" value="DPH1/DPH2_2"/>
</dbReference>
<comment type="cofactor">
    <cofactor evidence="1 10">
        <name>[4Fe-4S] cluster</name>
        <dbReference type="ChEBI" id="CHEBI:49883"/>
    </cofactor>
</comment>
<comment type="catalytic activity">
    <reaction evidence="9 10">
        <text>L-histidyl-[translation elongation factor 2] + S-adenosyl-L-methionine = 2-[(3S)-amino-3-carboxypropyl]-L-histidyl-[translation elongation factor 2] + S-methyl-5'-thioadenosine + H(+)</text>
        <dbReference type="Rhea" id="RHEA:36783"/>
        <dbReference type="Rhea" id="RHEA-COMP:9748"/>
        <dbReference type="Rhea" id="RHEA-COMP:9749"/>
        <dbReference type="ChEBI" id="CHEBI:15378"/>
        <dbReference type="ChEBI" id="CHEBI:17509"/>
        <dbReference type="ChEBI" id="CHEBI:29979"/>
        <dbReference type="ChEBI" id="CHEBI:59789"/>
        <dbReference type="ChEBI" id="CHEBI:73995"/>
        <dbReference type="EC" id="2.5.1.108"/>
    </reaction>
</comment>
<dbReference type="AlphaFoldDB" id="A0A8J8CD83"/>
<evidence type="ECO:0000256" key="6">
    <source>
        <dbReference type="ARBA" id="ARBA00022723"/>
    </source>
</evidence>
<dbReference type="Gene3D" id="3.40.50.11860">
    <property type="entry name" value="Diphthamide synthesis DPH1/DPH2 domain 3"/>
    <property type="match status" value="1"/>
</dbReference>
<comment type="pathway">
    <text evidence="2 10">Protein modification; peptidyl-diphthamide biosynthesis.</text>
</comment>
<sequence length="327" mass="35566">MDYDAIGAFARSRGAKRIALQLPEGLKTFGQEIASRIGMISSAEVVIDSDPCFGACDIPVHLFGISDVIIQIGHTRMPSIGAIPKMYFANILVDIDPVYVVRQALPMLRGTVGLVTTAQHIHHISSIVSFLEGEGINAIYSRGDMRLDSPAQLLGCDYSAGLDIEDRVDMFLYVGDGDFHPIGLAVLSERPLVCANPMNGTVRKIDSLRDVIMKQRLVAIERAMQAKTFGVLVSSKLGQRRRTVAEKLLASIKAAGRSAALIQTNIVTPELIGSYGFDAFASTVCPRVAIDDYARYPKPILTPVEAEIAIGARPFSDFRFDQILAEQ</sequence>
<dbReference type="UniPathway" id="UPA00559"/>
<keyword evidence="6 10" id="KW-0479">Metal-binding</keyword>
<evidence type="ECO:0000256" key="5">
    <source>
        <dbReference type="ARBA" id="ARBA00022691"/>
    </source>
</evidence>
<comment type="function">
    <text evidence="10">Catalyzes the first step of diphthamide biosynthesis, i.e. the transfer of the 3-amino-3-carboxypropyl group from S-adenosyl-L-methionine (SAM) to the C2 position of the imidazole ring of the target histidine residue in translation elongation factor 2 (EF-2).</text>
</comment>
<protein>
    <recommendedName>
        <fullName evidence="3 10">2-(3-amino-3-carboxypropyl)histidine synthase</fullName>
        <ecNumber evidence="3 10">2.5.1.108</ecNumber>
    </recommendedName>
</protein>